<protein>
    <submittedName>
        <fullName evidence="2">Phage portal protein</fullName>
    </submittedName>
</protein>
<dbReference type="InterPro" id="IPR006944">
    <property type="entry name" value="Phage/GTA_portal"/>
</dbReference>
<accession>A0A7G9SCE8</accession>
<dbReference type="EMBL" id="CP060717">
    <property type="protein sequence ID" value="QNN65523.1"/>
    <property type="molecule type" value="Genomic_DNA"/>
</dbReference>
<dbReference type="RefSeq" id="WP_187542514.1">
    <property type="nucleotide sequence ID" value="NZ_CP060717.1"/>
</dbReference>
<name>A0A7G9SCE8_9SPHN</name>
<evidence type="ECO:0000313" key="3">
    <source>
        <dbReference type="Proteomes" id="UP000515955"/>
    </source>
</evidence>
<dbReference type="Proteomes" id="UP000515955">
    <property type="component" value="Chromosome"/>
</dbReference>
<evidence type="ECO:0000256" key="1">
    <source>
        <dbReference type="SAM" id="MobiDB-lite"/>
    </source>
</evidence>
<keyword evidence="3" id="KW-1185">Reference proteome</keyword>
<dbReference type="KEGG" id="srhi:H9L12_02690"/>
<feature type="region of interest" description="Disordered" evidence="1">
    <location>
        <begin position="272"/>
        <end position="301"/>
    </location>
</feature>
<gene>
    <name evidence="2" type="ORF">H9L12_02690</name>
</gene>
<evidence type="ECO:0000313" key="2">
    <source>
        <dbReference type="EMBL" id="QNN65523.1"/>
    </source>
</evidence>
<sequence length="350" mass="38234">MFNWFGRKSAPAARFAVPWLQGRETGFAAGYEAQLDEVYRRNPVGLRAVRLVADAVSGLAIVGDERGLVKPSLLERVTAGVLQHGNAYVQLITDGRDAPAELHALRPERVSVVPGADGWPAAYAYRAGTQETRLARTDPLGRRQVAHLRSLDPADDHYGLGCLDAAIAAASVHNGASRWNKALLDNAARPSGALVYENDEGANLSNEQFDRLKAELAEQFAGSANAGRPLILDGGLKWQALSLSPAELDFAAQGARCQCRCRWQAGDRRSDSVDRRAVGGKRGRRGGASVHRPDPRGATRPRPHRNIIFLFCDRLLITPGPAFAAFGQQRVEFPRLRSNRRSHNVFGQFY</sequence>
<reference evidence="2 3" key="1">
    <citation type="submission" date="2020-08" db="EMBL/GenBank/DDBJ databases">
        <title>Genome sequence of Sphingomonas rhizophila KACC 19189T.</title>
        <authorList>
            <person name="Hyun D.-W."/>
            <person name="Bae J.-W."/>
        </authorList>
    </citation>
    <scope>NUCLEOTIDE SEQUENCE [LARGE SCALE GENOMIC DNA]</scope>
    <source>
        <strain evidence="2 3">KACC 19189</strain>
    </source>
</reference>
<proteinExistence type="predicted"/>
<organism evidence="2 3">
    <name type="scientific">Sphingomonas rhizophila</name>
    <dbReference type="NCBI Taxonomy" id="2071607"/>
    <lineage>
        <taxon>Bacteria</taxon>
        <taxon>Pseudomonadati</taxon>
        <taxon>Pseudomonadota</taxon>
        <taxon>Alphaproteobacteria</taxon>
        <taxon>Sphingomonadales</taxon>
        <taxon>Sphingomonadaceae</taxon>
        <taxon>Sphingomonas</taxon>
    </lineage>
</organism>
<dbReference type="Pfam" id="PF04860">
    <property type="entry name" value="Phage_portal"/>
    <property type="match status" value="1"/>
</dbReference>
<dbReference type="AlphaFoldDB" id="A0A7G9SCE8"/>